<dbReference type="AlphaFoldDB" id="A0A4Q1R386"/>
<dbReference type="PRINTS" id="PR00035">
    <property type="entry name" value="HTHGNTR"/>
</dbReference>
<reference evidence="5 6" key="1">
    <citation type="submission" date="2019-01" db="EMBL/GenBank/DDBJ databases">
        <title>Draft genome sequences of the type strain Streptomyces sioyaensis DSM 40032 and its novel strain, TM32, a thermotolerant antibiotics-producing actinobacterium.</title>
        <authorList>
            <person name="Nakaew N."/>
            <person name="Lumyong S."/>
            <person name="Sloan W.T."/>
            <person name="Sungthong R."/>
        </authorList>
    </citation>
    <scope>NUCLEOTIDE SEQUENCE [LARGE SCALE GENOMIC DNA]</scope>
    <source>
        <strain evidence="5 6">DSM 40032</strain>
    </source>
</reference>
<dbReference type="InterPro" id="IPR000524">
    <property type="entry name" value="Tscrpt_reg_HTH_GntR"/>
</dbReference>
<gene>
    <name evidence="5" type="ORF">EST54_10795</name>
</gene>
<comment type="caution">
    <text evidence="5">The sequence shown here is derived from an EMBL/GenBank/DDBJ whole genome shotgun (WGS) entry which is preliminary data.</text>
</comment>
<evidence type="ECO:0000313" key="5">
    <source>
        <dbReference type="EMBL" id="RXS67811.1"/>
    </source>
</evidence>
<dbReference type="InterPro" id="IPR036388">
    <property type="entry name" value="WH-like_DNA-bd_sf"/>
</dbReference>
<evidence type="ECO:0000256" key="2">
    <source>
        <dbReference type="ARBA" id="ARBA00023125"/>
    </source>
</evidence>
<proteinExistence type="predicted"/>
<dbReference type="PANTHER" id="PTHR43537:SF24">
    <property type="entry name" value="GLUCONATE OPERON TRANSCRIPTIONAL REPRESSOR"/>
    <property type="match status" value="1"/>
</dbReference>
<dbReference type="SMART" id="SM00345">
    <property type="entry name" value="HTH_GNTR"/>
    <property type="match status" value="1"/>
</dbReference>
<dbReference type="Pfam" id="PF00392">
    <property type="entry name" value="GntR"/>
    <property type="match status" value="1"/>
</dbReference>
<dbReference type="SMART" id="SM00895">
    <property type="entry name" value="FCD"/>
    <property type="match status" value="1"/>
</dbReference>
<keyword evidence="3" id="KW-0804">Transcription</keyword>
<keyword evidence="6" id="KW-1185">Reference proteome</keyword>
<dbReference type="SUPFAM" id="SSF48008">
    <property type="entry name" value="GntR ligand-binding domain-like"/>
    <property type="match status" value="1"/>
</dbReference>
<dbReference type="Gene3D" id="1.20.120.530">
    <property type="entry name" value="GntR ligand-binding domain-like"/>
    <property type="match status" value="1"/>
</dbReference>
<dbReference type="InterPro" id="IPR008920">
    <property type="entry name" value="TF_FadR/GntR_C"/>
</dbReference>
<evidence type="ECO:0000256" key="3">
    <source>
        <dbReference type="ARBA" id="ARBA00023163"/>
    </source>
</evidence>
<dbReference type="SUPFAM" id="SSF46785">
    <property type="entry name" value="Winged helix' DNA-binding domain"/>
    <property type="match status" value="1"/>
</dbReference>
<dbReference type="RefSeq" id="WP_129247388.1">
    <property type="nucleotide sequence ID" value="NZ_JABZEL010000001.1"/>
</dbReference>
<dbReference type="GO" id="GO:0003677">
    <property type="term" value="F:DNA binding"/>
    <property type="evidence" value="ECO:0007669"/>
    <property type="project" value="UniProtKB-KW"/>
</dbReference>
<dbReference type="PANTHER" id="PTHR43537">
    <property type="entry name" value="TRANSCRIPTIONAL REGULATOR, GNTR FAMILY"/>
    <property type="match status" value="1"/>
</dbReference>
<name>A0A4Q1R386_9ACTN</name>
<evidence type="ECO:0000256" key="1">
    <source>
        <dbReference type="ARBA" id="ARBA00023015"/>
    </source>
</evidence>
<dbReference type="GeneID" id="95778476"/>
<dbReference type="Proteomes" id="UP000289482">
    <property type="component" value="Unassembled WGS sequence"/>
</dbReference>
<protein>
    <submittedName>
        <fullName evidence="5">GntR family transcriptional regulator</fullName>
    </submittedName>
</protein>
<feature type="domain" description="HTH gntR-type" evidence="4">
    <location>
        <begin position="12"/>
        <end position="79"/>
    </location>
</feature>
<dbReference type="Gene3D" id="1.10.10.10">
    <property type="entry name" value="Winged helix-like DNA-binding domain superfamily/Winged helix DNA-binding domain"/>
    <property type="match status" value="1"/>
</dbReference>
<accession>A0A4Q1R386</accession>
<evidence type="ECO:0000259" key="4">
    <source>
        <dbReference type="PROSITE" id="PS50949"/>
    </source>
</evidence>
<dbReference type="CDD" id="cd07377">
    <property type="entry name" value="WHTH_GntR"/>
    <property type="match status" value="1"/>
</dbReference>
<dbReference type="InterPro" id="IPR011711">
    <property type="entry name" value="GntR_C"/>
</dbReference>
<keyword evidence="2" id="KW-0238">DNA-binding</keyword>
<dbReference type="PROSITE" id="PS50949">
    <property type="entry name" value="HTH_GNTR"/>
    <property type="match status" value="1"/>
</dbReference>
<sequence>MSAAAQSPQPLAAVRERVHAELRERIISGELEPGSRLVEREVAERFGVSRLPVREAIRTLTAEGFLAAESARRIVVRRLTRKDVDELFELREALEGYIAGLAAKRASPHDLEALRDLLDQAARATERQRAPEILDINNRFHERILALADNSAIAKALHSAEGRMRWITRQNREWSHLLEEHQQLYEAIASRDVRRATAYALQHVRVNRLVTLRTLFGPEDGPGTEHNHGKR</sequence>
<evidence type="ECO:0000313" key="6">
    <source>
        <dbReference type="Proteomes" id="UP000289482"/>
    </source>
</evidence>
<dbReference type="InterPro" id="IPR036390">
    <property type="entry name" value="WH_DNA-bd_sf"/>
</dbReference>
<dbReference type="Pfam" id="PF07729">
    <property type="entry name" value="FCD"/>
    <property type="match status" value="1"/>
</dbReference>
<dbReference type="EMBL" id="SDIF01000022">
    <property type="protein sequence ID" value="RXS67811.1"/>
    <property type="molecule type" value="Genomic_DNA"/>
</dbReference>
<keyword evidence="1" id="KW-0805">Transcription regulation</keyword>
<organism evidence="5 6">
    <name type="scientific">Streptomyces sioyaensis</name>
    <dbReference type="NCBI Taxonomy" id="67364"/>
    <lineage>
        <taxon>Bacteria</taxon>
        <taxon>Bacillati</taxon>
        <taxon>Actinomycetota</taxon>
        <taxon>Actinomycetes</taxon>
        <taxon>Kitasatosporales</taxon>
        <taxon>Streptomycetaceae</taxon>
        <taxon>Streptomyces</taxon>
    </lineage>
</organism>
<dbReference type="GO" id="GO:0003700">
    <property type="term" value="F:DNA-binding transcription factor activity"/>
    <property type="evidence" value="ECO:0007669"/>
    <property type="project" value="InterPro"/>
</dbReference>